<keyword evidence="5" id="KW-0804">Transcription</keyword>
<dbReference type="Pfam" id="PF05000">
    <property type="entry name" value="RNA_pol_Rpb1_4"/>
    <property type="match status" value="1"/>
</dbReference>
<organism evidence="7 8">
    <name type="scientific">Streptomyces brasiliscabiei</name>
    <dbReference type="NCBI Taxonomy" id="2736302"/>
    <lineage>
        <taxon>Bacteria</taxon>
        <taxon>Bacillati</taxon>
        <taxon>Actinomycetota</taxon>
        <taxon>Actinomycetes</taxon>
        <taxon>Kitasatosporales</taxon>
        <taxon>Streptomycetaceae</taxon>
        <taxon>Streptomyces</taxon>
    </lineage>
</organism>
<dbReference type="EMBL" id="JBBAYM010000851">
    <property type="protein sequence ID" value="MEI5617612.1"/>
    <property type="molecule type" value="Genomic_DNA"/>
</dbReference>
<dbReference type="RefSeq" id="WP_336559427.1">
    <property type="nucleotide sequence ID" value="NZ_JBBAYM010000851.1"/>
</dbReference>
<comment type="caution">
    <text evidence="7">The sequence shown here is derived from an EMBL/GenBank/DDBJ whole genome shotgun (WGS) entry which is preliminary data.</text>
</comment>
<evidence type="ECO:0000313" key="7">
    <source>
        <dbReference type="EMBL" id="MEI5617612.1"/>
    </source>
</evidence>
<feature type="non-terminal residue" evidence="7">
    <location>
        <position position="78"/>
    </location>
</feature>
<evidence type="ECO:0000256" key="2">
    <source>
        <dbReference type="ARBA" id="ARBA00022478"/>
    </source>
</evidence>
<accession>A0ABU8GWQ2</accession>
<evidence type="ECO:0000256" key="1">
    <source>
        <dbReference type="ARBA" id="ARBA00012418"/>
    </source>
</evidence>
<dbReference type="InterPro" id="IPR007083">
    <property type="entry name" value="RNA_pol_Rpb1_4"/>
</dbReference>
<dbReference type="EC" id="2.7.7.6" evidence="1"/>
<sequence>TSETLKQTVVNHFQSTDKLSPVYMMAFSGARGNISQVRQLAGMRGLMADPQGQIIGFPIRSNFREGLTLTEYMISCYG</sequence>
<keyword evidence="3" id="KW-0808">Transferase</keyword>
<evidence type="ECO:0000256" key="4">
    <source>
        <dbReference type="ARBA" id="ARBA00022695"/>
    </source>
</evidence>
<proteinExistence type="predicted"/>
<evidence type="ECO:0000256" key="5">
    <source>
        <dbReference type="ARBA" id="ARBA00023163"/>
    </source>
</evidence>
<keyword evidence="8" id="KW-1185">Reference proteome</keyword>
<reference evidence="7 8" key="1">
    <citation type="submission" date="2024-03" db="EMBL/GenBank/DDBJ databases">
        <title>First Report of Pectobacterium brasiliscabiei causing potato scab in china.</title>
        <authorList>
            <person name="Handique U."/>
        </authorList>
    </citation>
    <scope>NUCLEOTIDE SEQUENCE [LARGE SCALE GENOMIC DNA]</scope>
    <source>
        <strain evidence="7 8">ZRIMU1503</strain>
    </source>
</reference>
<evidence type="ECO:0000256" key="3">
    <source>
        <dbReference type="ARBA" id="ARBA00022679"/>
    </source>
</evidence>
<gene>
    <name evidence="7" type="ORF">WB403_51865</name>
</gene>
<evidence type="ECO:0000259" key="6">
    <source>
        <dbReference type="Pfam" id="PF05000"/>
    </source>
</evidence>
<protein>
    <recommendedName>
        <fullName evidence="1">DNA-directed RNA polymerase</fullName>
        <ecNumber evidence="1">2.7.7.6</ecNumber>
    </recommendedName>
</protein>
<keyword evidence="2" id="KW-0240">DNA-directed RNA polymerase</keyword>
<name>A0ABU8GWQ2_9ACTN</name>
<dbReference type="Gene3D" id="1.10.132.30">
    <property type="match status" value="1"/>
</dbReference>
<dbReference type="PANTHER" id="PTHR48443">
    <property type="entry name" value="DNA-DIRECTED RNA POLYMERASE SUBUNIT BETA"/>
    <property type="match status" value="1"/>
</dbReference>
<dbReference type="SUPFAM" id="SSF64484">
    <property type="entry name" value="beta and beta-prime subunits of DNA dependent RNA-polymerase"/>
    <property type="match status" value="1"/>
</dbReference>
<feature type="non-terminal residue" evidence="7">
    <location>
        <position position="1"/>
    </location>
</feature>
<dbReference type="PANTHER" id="PTHR48443:SF1">
    <property type="entry name" value="DNA-DIRECTED RNA POLYMERASE SUBUNIT BETA"/>
    <property type="match status" value="1"/>
</dbReference>
<feature type="domain" description="RNA polymerase Rpb1" evidence="6">
    <location>
        <begin position="8"/>
        <end position="59"/>
    </location>
</feature>
<evidence type="ECO:0000313" key="8">
    <source>
        <dbReference type="Proteomes" id="UP001365781"/>
    </source>
</evidence>
<dbReference type="Proteomes" id="UP001365781">
    <property type="component" value="Unassembled WGS sequence"/>
</dbReference>
<dbReference type="InterPro" id="IPR038120">
    <property type="entry name" value="Rpb1_funnel_sf"/>
</dbReference>
<keyword evidence="4" id="KW-0548">Nucleotidyltransferase</keyword>